<dbReference type="Proteomes" id="UP000626109">
    <property type="component" value="Unassembled WGS sequence"/>
</dbReference>
<protein>
    <submittedName>
        <fullName evidence="1">Uncharacterized protein</fullName>
    </submittedName>
</protein>
<name>A0A813IXK4_POLGL</name>
<evidence type="ECO:0000313" key="2">
    <source>
        <dbReference type="Proteomes" id="UP000626109"/>
    </source>
</evidence>
<accession>A0A813IXK4</accession>
<comment type="caution">
    <text evidence="1">The sequence shown here is derived from an EMBL/GenBank/DDBJ whole genome shotgun (WGS) entry which is preliminary data.</text>
</comment>
<gene>
    <name evidence="1" type="ORF">PGLA2088_LOCUS13127</name>
</gene>
<proteinExistence type="predicted"/>
<dbReference type="AlphaFoldDB" id="A0A813IXK4"/>
<reference evidence="1" key="1">
    <citation type="submission" date="2021-02" db="EMBL/GenBank/DDBJ databases">
        <authorList>
            <person name="Dougan E. K."/>
            <person name="Rhodes N."/>
            <person name="Thang M."/>
            <person name="Chan C."/>
        </authorList>
    </citation>
    <scope>NUCLEOTIDE SEQUENCE</scope>
</reference>
<sequence>PGSGARSCAAGWLRARICVRADPWRSGGCSGRSVLRRPSPAVCRRRAEGRSGYRFDCCEARRQGPPLRIQRDPWRQNCRAGCCGAKCKSPAVCHRGRPSRPRGGAGCHGPGSLYGPAASSHGTVQRRVDVGAFHLLFHLSLL</sequence>
<dbReference type="EMBL" id="CAJNNW010015613">
    <property type="protein sequence ID" value="CAE8657915.1"/>
    <property type="molecule type" value="Genomic_DNA"/>
</dbReference>
<feature type="non-terminal residue" evidence="1">
    <location>
        <position position="1"/>
    </location>
</feature>
<organism evidence="1 2">
    <name type="scientific">Polarella glacialis</name>
    <name type="common">Dinoflagellate</name>
    <dbReference type="NCBI Taxonomy" id="89957"/>
    <lineage>
        <taxon>Eukaryota</taxon>
        <taxon>Sar</taxon>
        <taxon>Alveolata</taxon>
        <taxon>Dinophyceae</taxon>
        <taxon>Suessiales</taxon>
        <taxon>Suessiaceae</taxon>
        <taxon>Polarella</taxon>
    </lineage>
</organism>
<evidence type="ECO:0000313" key="1">
    <source>
        <dbReference type="EMBL" id="CAE8657915.1"/>
    </source>
</evidence>